<sequence length="187" mass="20374">MEENSNRFIPEKGFEKMPVIPKLGRDLLGPSKELWVLQVPVEMDLKSLSGSLKLSKQGDASGGALGNLRSSDGTEYTLWEESGSIAQQCHYTAADPSGTDPLQLLKVAKRVTVTTQCIGGLVETASPRGAVEAGSREPERGEESPRKGKKKSPKSEKKTPKSEKKKKKLHGEMTPEGSKKKKQKSEK</sequence>
<evidence type="ECO:0000313" key="2">
    <source>
        <dbReference type="EMBL" id="KAK3276278.1"/>
    </source>
</evidence>
<comment type="caution">
    <text evidence="2">The sequence shown here is derived from an EMBL/GenBank/DDBJ whole genome shotgun (WGS) entry which is preliminary data.</text>
</comment>
<accession>A0AAE0GE65</accession>
<gene>
    <name evidence="2" type="ORF">CYMTET_15635</name>
</gene>
<reference evidence="2 3" key="1">
    <citation type="journal article" date="2015" name="Genome Biol. Evol.">
        <title>Comparative Genomics of a Bacterivorous Green Alga Reveals Evolutionary Causalities and Consequences of Phago-Mixotrophic Mode of Nutrition.</title>
        <authorList>
            <person name="Burns J.A."/>
            <person name="Paasch A."/>
            <person name="Narechania A."/>
            <person name="Kim E."/>
        </authorList>
    </citation>
    <scope>NUCLEOTIDE SEQUENCE [LARGE SCALE GENOMIC DNA]</scope>
    <source>
        <strain evidence="2 3">PLY_AMNH</strain>
    </source>
</reference>
<feature type="compositionally biased region" description="Basic and acidic residues" evidence="1">
    <location>
        <begin position="153"/>
        <end position="162"/>
    </location>
</feature>
<protein>
    <submittedName>
        <fullName evidence="2">Uncharacterized protein</fullName>
    </submittedName>
</protein>
<dbReference type="Gene3D" id="6.20.250.70">
    <property type="match status" value="1"/>
</dbReference>
<feature type="compositionally biased region" description="Basic and acidic residues" evidence="1">
    <location>
        <begin position="134"/>
        <end position="146"/>
    </location>
</feature>
<dbReference type="Proteomes" id="UP001190700">
    <property type="component" value="Unassembled WGS sequence"/>
</dbReference>
<evidence type="ECO:0000256" key="1">
    <source>
        <dbReference type="SAM" id="MobiDB-lite"/>
    </source>
</evidence>
<proteinExistence type="predicted"/>
<organism evidence="2 3">
    <name type="scientific">Cymbomonas tetramitiformis</name>
    <dbReference type="NCBI Taxonomy" id="36881"/>
    <lineage>
        <taxon>Eukaryota</taxon>
        <taxon>Viridiplantae</taxon>
        <taxon>Chlorophyta</taxon>
        <taxon>Pyramimonadophyceae</taxon>
        <taxon>Pyramimonadales</taxon>
        <taxon>Pyramimonadaceae</taxon>
        <taxon>Cymbomonas</taxon>
    </lineage>
</organism>
<name>A0AAE0GE65_9CHLO</name>
<evidence type="ECO:0000313" key="3">
    <source>
        <dbReference type="Proteomes" id="UP001190700"/>
    </source>
</evidence>
<dbReference type="AlphaFoldDB" id="A0AAE0GE65"/>
<keyword evidence="3" id="KW-1185">Reference proteome</keyword>
<feature type="region of interest" description="Disordered" evidence="1">
    <location>
        <begin position="118"/>
        <end position="187"/>
    </location>
</feature>
<dbReference type="EMBL" id="LGRX02006650">
    <property type="protein sequence ID" value="KAK3276278.1"/>
    <property type="molecule type" value="Genomic_DNA"/>
</dbReference>